<dbReference type="AlphaFoldDB" id="A0A438K2J8"/>
<evidence type="ECO:0000256" key="1">
    <source>
        <dbReference type="SAM" id="MobiDB-lite"/>
    </source>
</evidence>
<protein>
    <submittedName>
        <fullName evidence="2">Uncharacterized protein</fullName>
    </submittedName>
</protein>
<feature type="compositionally biased region" description="Basic and acidic residues" evidence="1">
    <location>
        <begin position="101"/>
        <end position="113"/>
    </location>
</feature>
<proteinExistence type="predicted"/>
<dbReference type="Proteomes" id="UP000288805">
    <property type="component" value="Unassembled WGS sequence"/>
</dbReference>
<dbReference type="EMBL" id="QGNW01000018">
    <property type="protein sequence ID" value="RVX15427.1"/>
    <property type="molecule type" value="Genomic_DNA"/>
</dbReference>
<comment type="caution">
    <text evidence="2">The sequence shown here is derived from an EMBL/GenBank/DDBJ whole genome shotgun (WGS) entry which is preliminary data.</text>
</comment>
<organism evidence="2 3">
    <name type="scientific">Vitis vinifera</name>
    <name type="common">Grape</name>
    <dbReference type="NCBI Taxonomy" id="29760"/>
    <lineage>
        <taxon>Eukaryota</taxon>
        <taxon>Viridiplantae</taxon>
        <taxon>Streptophyta</taxon>
        <taxon>Embryophyta</taxon>
        <taxon>Tracheophyta</taxon>
        <taxon>Spermatophyta</taxon>
        <taxon>Magnoliopsida</taxon>
        <taxon>eudicotyledons</taxon>
        <taxon>Gunneridae</taxon>
        <taxon>Pentapetalae</taxon>
        <taxon>rosids</taxon>
        <taxon>Vitales</taxon>
        <taxon>Vitaceae</taxon>
        <taxon>Viteae</taxon>
        <taxon>Vitis</taxon>
    </lineage>
</organism>
<evidence type="ECO:0000313" key="2">
    <source>
        <dbReference type="EMBL" id="RVX15427.1"/>
    </source>
</evidence>
<feature type="compositionally biased region" description="Basic and acidic residues" evidence="1">
    <location>
        <begin position="139"/>
        <end position="153"/>
    </location>
</feature>
<sequence length="179" mass="19803">MHPCQINLSPSCCLKPWNFDPSIITAACSFFIVILSPGGVPSPSPTISFEPSRRHGVSCSIRRNRLEYRETEGESAVASTDQTENPHEKNARVKKKSSSSRTDEQPPAKRQKDSAQNPKKVGGKGRVELENVVAPNGEPELKAKDDKPSDMSKRQMKGPSYEKNNYSDQCTAFILNLDL</sequence>
<feature type="region of interest" description="Disordered" evidence="1">
    <location>
        <begin position="69"/>
        <end position="169"/>
    </location>
</feature>
<gene>
    <name evidence="2" type="ORF">CK203_008992</name>
</gene>
<accession>A0A438K2J8</accession>
<reference evidence="2 3" key="1">
    <citation type="journal article" date="2018" name="PLoS Genet.">
        <title>Population sequencing reveals clonal diversity and ancestral inbreeding in the grapevine cultivar Chardonnay.</title>
        <authorList>
            <person name="Roach M.J."/>
            <person name="Johnson D.L."/>
            <person name="Bohlmann J."/>
            <person name="van Vuuren H.J."/>
            <person name="Jones S.J."/>
            <person name="Pretorius I.S."/>
            <person name="Schmidt S.A."/>
            <person name="Borneman A.R."/>
        </authorList>
    </citation>
    <scope>NUCLEOTIDE SEQUENCE [LARGE SCALE GENOMIC DNA]</scope>
    <source>
        <strain evidence="3">cv. Chardonnay</strain>
        <tissue evidence="2">Leaf</tissue>
    </source>
</reference>
<name>A0A438K2J8_VITVI</name>
<evidence type="ECO:0000313" key="3">
    <source>
        <dbReference type="Proteomes" id="UP000288805"/>
    </source>
</evidence>